<protein>
    <submittedName>
        <fullName evidence="2">Uncharacterized protein</fullName>
    </submittedName>
</protein>
<dbReference type="Proteomes" id="UP001055115">
    <property type="component" value="Unassembled WGS sequence"/>
</dbReference>
<organism evidence="2 3">
    <name type="scientific">Colletotrichum spaethianum</name>
    <dbReference type="NCBI Taxonomy" id="700344"/>
    <lineage>
        <taxon>Eukaryota</taxon>
        <taxon>Fungi</taxon>
        <taxon>Dikarya</taxon>
        <taxon>Ascomycota</taxon>
        <taxon>Pezizomycotina</taxon>
        <taxon>Sordariomycetes</taxon>
        <taxon>Hypocreomycetidae</taxon>
        <taxon>Glomerellales</taxon>
        <taxon>Glomerellaceae</taxon>
        <taxon>Colletotrichum</taxon>
        <taxon>Colletotrichum spaethianum species complex</taxon>
    </lineage>
</organism>
<accession>A0AA37PHT1</accession>
<reference evidence="2 3" key="1">
    <citation type="submission" date="2022-03" db="EMBL/GenBank/DDBJ databases">
        <title>Genome data of Colletotrichum spp.</title>
        <authorList>
            <person name="Utami Y.D."/>
            <person name="Hiruma K."/>
        </authorList>
    </citation>
    <scope>NUCLEOTIDE SEQUENCE [LARGE SCALE GENOMIC DNA]</scope>
    <source>
        <strain evidence="2 3">MAFF 239500</strain>
    </source>
</reference>
<name>A0AA37PHT1_9PEZI</name>
<comment type="caution">
    <text evidence="2">The sequence shown here is derived from an EMBL/GenBank/DDBJ whole genome shotgun (WGS) entry which is preliminary data.</text>
</comment>
<evidence type="ECO:0000313" key="3">
    <source>
        <dbReference type="Proteomes" id="UP001055115"/>
    </source>
</evidence>
<dbReference type="AlphaFoldDB" id="A0AA37PHT1"/>
<dbReference type="GeneID" id="73333253"/>
<evidence type="ECO:0000256" key="1">
    <source>
        <dbReference type="SAM" id="MobiDB-lite"/>
    </source>
</evidence>
<keyword evidence="3" id="KW-1185">Reference proteome</keyword>
<dbReference type="Gene3D" id="3.40.50.620">
    <property type="entry name" value="HUPs"/>
    <property type="match status" value="1"/>
</dbReference>
<proteinExistence type="predicted"/>
<dbReference type="InterPro" id="IPR014729">
    <property type="entry name" value="Rossmann-like_a/b/a_fold"/>
</dbReference>
<dbReference type="RefSeq" id="XP_049134620.1">
    <property type="nucleotide sequence ID" value="XM_049278663.1"/>
</dbReference>
<feature type="region of interest" description="Disordered" evidence="1">
    <location>
        <begin position="1"/>
        <end position="31"/>
    </location>
</feature>
<evidence type="ECO:0000313" key="2">
    <source>
        <dbReference type="EMBL" id="GKT52270.1"/>
    </source>
</evidence>
<gene>
    <name evidence="2" type="ORF">ColSpa_12451</name>
</gene>
<sequence>MAHGNGEHAAAASNGYPAKPHSSEPTPRSFHDVCDELRHRVDAFLAEEQKTEVLRNVQAQLRVSMGVVEEALARYRCVCAYVSPTFEC</sequence>
<dbReference type="EMBL" id="BQXU01000064">
    <property type="protein sequence ID" value="GKT52270.1"/>
    <property type="molecule type" value="Genomic_DNA"/>
</dbReference>